<keyword evidence="11 18" id="KW-0472">Membrane</keyword>
<dbReference type="CDD" id="cd11269">
    <property type="entry name" value="Sema_6D"/>
    <property type="match status" value="1"/>
</dbReference>
<comment type="function">
    <text evidence="14">Shows growth cone collapsing activity on dorsal root ganglion (DRG) neurons in vitro. May be a stop signal for the DRG neurons in their target areas, and possibly also for other neurons. May also be involved in the maintenance and remodeling of neuronal connections. Ligand of TREM2 with PLXNA1 as coreceptor in dendritic cells, plays a role in the generation of immune responses and skeletal homeostasis.</text>
</comment>
<evidence type="ECO:0000256" key="15">
    <source>
        <dbReference type="ARBA" id="ARBA00074110"/>
    </source>
</evidence>
<feature type="signal peptide" evidence="19">
    <location>
        <begin position="1"/>
        <end position="20"/>
    </location>
</feature>
<evidence type="ECO:0000256" key="11">
    <source>
        <dbReference type="ARBA" id="ARBA00023136"/>
    </source>
</evidence>
<feature type="transmembrane region" description="Helical" evidence="18">
    <location>
        <begin position="607"/>
        <end position="630"/>
    </location>
</feature>
<comment type="similarity">
    <text evidence="2">Belongs to the semaphorin family.</text>
</comment>
<keyword evidence="3" id="KW-0217">Developmental protein</keyword>
<dbReference type="GO" id="GO:0071526">
    <property type="term" value="P:semaphorin-plexin signaling pathway"/>
    <property type="evidence" value="ECO:0007669"/>
    <property type="project" value="TreeGrafter"/>
</dbReference>
<feature type="compositionally biased region" description="Polar residues" evidence="17">
    <location>
        <begin position="875"/>
        <end position="886"/>
    </location>
</feature>
<evidence type="ECO:0000256" key="10">
    <source>
        <dbReference type="ARBA" id="ARBA00022989"/>
    </source>
</evidence>
<feature type="region of interest" description="Disordered" evidence="17">
    <location>
        <begin position="731"/>
        <end position="769"/>
    </location>
</feature>
<evidence type="ECO:0000256" key="8">
    <source>
        <dbReference type="ARBA" id="ARBA00022782"/>
    </source>
</evidence>
<keyword evidence="6 18" id="KW-0812">Transmembrane</keyword>
<dbReference type="SUPFAM" id="SSF101912">
    <property type="entry name" value="Sema domain"/>
    <property type="match status" value="1"/>
</dbReference>
<evidence type="ECO:0000256" key="4">
    <source>
        <dbReference type="ARBA" id="ARBA00022475"/>
    </source>
</evidence>
<feature type="region of interest" description="Disordered" evidence="17">
    <location>
        <begin position="783"/>
        <end position="817"/>
    </location>
</feature>
<dbReference type="GeneID" id="101353084"/>
<dbReference type="Pfam" id="PF01437">
    <property type="entry name" value="PSI"/>
    <property type="match status" value="1"/>
</dbReference>
<evidence type="ECO:0000256" key="7">
    <source>
        <dbReference type="ARBA" id="ARBA00022729"/>
    </source>
</evidence>
<evidence type="ECO:0000256" key="18">
    <source>
        <dbReference type="SAM" id="Phobius"/>
    </source>
</evidence>
<dbReference type="FunFam" id="2.130.10.10:FF:000013">
    <property type="entry name" value="semaphorin-6D isoform X2"/>
    <property type="match status" value="1"/>
</dbReference>
<dbReference type="GO" id="GO:0001755">
    <property type="term" value="P:neural crest cell migration"/>
    <property type="evidence" value="ECO:0007669"/>
    <property type="project" value="TreeGrafter"/>
</dbReference>
<keyword evidence="9" id="KW-0524">Neurogenesis</keyword>
<dbReference type="CTD" id="80031"/>
<dbReference type="InterPro" id="IPR015943">
    <property type="entry name" value="WD40/YVTN_repeat-like_dom_sf"/>
</dbReference>
<evidence type="ECO:0000256" key="16">
    <source>
        <dbReference type="PROSITE-ProRule" id="PRU00352"/>
    </source>
</evidence>
<keyword evidence="13" id="KW-0325">Glycoprotein</keyword>
<feature type="region of interest" description="Disordered" evidence="17">
    <location>
        <begin position="965"/>
        <end position="1017"/>
    </location>
</feature>
<feature type="region of interest" description="Disordered" evidence="17">
    <location>
        <begin position="688"/>
        <end position="719"/>
    </location>
</feature>
<dbReference type="GO" id="GO:0030215">
    <property type="term" value="F:semaphorin receptor binding"/>
    <property type="evidence" value="ECO:0007669"/>
    <property type="project" value="InterPro"/>
</dbReference>
<dbReference type="InterPro" id="IPR036352">
    <property type="entry name" value="Semap_dom_sf"/>
</dbReference>
<dbReference type="GO" id="GO:0045499">
    <property type="term" value="F:chemorepellent activity"/>
    <property type="evidence" value="ECO:0007669"/>
    <property type="project" value="TreeGrafter"/>
</dbReference>
<dbReference type="RefSeq" id="XP_004386342.1">
    <property type="nucleotide sequence ID" value="XM_004386285.1"/>
</dbReference>
<dbReference type="SUPFAM" id="SSF103575">
    <property type="entry name" value="Plexin repeat"/>
    <property type="match status" value="1"/>
</dbReference>
<evidence type="ECO:0000256" key="17">
    <source>
        <dbReference type="SAM" id="MobiDB-lite"/>
    </source>
</evidence>
<feature type="chain" id="PRO_5016018946" description="Semaphorin-6D" evidence="19">
    <location>
        <begin position="21"/>
        <end position="1017"/>
    </location>
</feature>
<sequence length="1017" mass="113731">MKFLLLWAYMLLLMISQLRAVSFPEDDEPLNTVDYHYSRQYPVFRGRPSGNESQHRLDFQLMLKIRDTLYIAGRDQVYTVNLNEIPKTEVIPSKKLTWRSRQQDRENCAMKGKHRDECHNFIKVFVPRNDEMVFVCGTNAFNPMCRYYRLNTLEYDGEEISGLARCPFDARQTNVALFADGKLYSATVADFLASDAVIYRSMGDGSALRTIKYDSKWIKEPHFLHAMEYGNYVYFFFREIAVEHNNLGKAVYSRVARICKNDMGGSQRVLEKHWTSFLKARLNCSVPGDSFFYFDVLQSITDVIQINGIPTVVGVFTTQLNSIPGSAVCAFSMDDIEKVFKGRFKEQKTPDSVWTAVPEDKVPKPRPGCCAKHGLAEAYKTSIDFPDETLSFIKSHPLMDSAVPPIAEEPWFTKTRVRYRLTAIAIDHSAGPHQNYTVIFVGSEAGMVLKVLAKTSPFSLNDSVLLEEIEAYNHAKCNAESEEDRKVISLQLDKDNHALYVAFSSCVIRIPLSRCERYGSCKKSCIASRDPYCGWLSQGVCGRVTPGLLAGGYEQDTEYGSTAHLGDCHEILPTSTTPDYKIFGGPTSGVRWEVQSGESNQMVHMNVLITCVFAAFVLGAFIAGVAVYCYRDMYVRKSRKIHKDAESAQSCTDSSGSFAKLNGLFDSPVKEYQQNIDSPKLYSNLLTSRKELPPNGDTKSMVMDHRGQPPELAALPTPESTPVLHQKTLQAMKSHSDKAHGHGASRKEASQFFPTSPPPHSPLSHGHIPSAIVLPNATHDYNTSFSNSNAHKAEKKLQNIDHPLIKSSSKRDHRRSMDSRNTLNDLLKHLNDPNSNPKAIMGDIQMAHQTLMLDPVGTMSEVPPKVPNREASLYSPPSTLPRNSPTKRVDVPTTPEVPMTSLERQRGYHKNSSQRHSISAMPKNVNSPNGVLLSRQPSINRGGYMPTPTGAKVDYIQGTPVSVHLQPSVSRQSSYTSNGTLPRTGLKRTPSLKPDVPPKPSFVPQTTSVRPLNKYTY</sequence>
<reference evidence="22" key="1">
    <citation type="submission" date="2025-08" db="UniProtKB">
        <authorList>
            <consortium name="RefSeq"/>
        </authorList>
    </citation>
    <scope>IDENTIFICATION</scope>
</reference>
<dbReference type="GO" id="GO:0030335">
    <property type="term" value="P:positive regulation of cell migration"/>
    <property type="evidence" value="ECO:0007669"/>
    <property type="project" value="TreeGrafter"/>
</dbReference>
<dbReference type="SMART" id="SM00630">
    <property type="entry name" value="Sema"/>
    <property type="match status" value="1"/>
</dbReference>
<feature type="compositionally biased region" description="Basic and acidic residues" evidence="17">
    <location>
        <begin position="734"/>
        <end position="749"/>
    </location>
</feature>
<comment type="caution">
    <text evidence="16">Lacks conserved residue(s) required for the propagation of feature annotation.</text>
</comment>
<dbReference type="FunFam" id="3.30.1680.10:FF:000004">
    <property type="entry name" value="semaphorin-6D isoform X1"/>
    <property type="match status" value="1"/>
</dbReference>
<gene>
    <name evidence="22" type="primary">SEMA6D</name>
</gene>
<dbReference type="Proteomes" id="UP000248480">
    <property type="component" value="Unplaced"/>
</dbReference>
<dbReference type="PROSITE" id="PS51004">
    <property type="entry name" value="SEMA"/>
    <property type="match status" value="1"/>
</dbReference>
<evidence type="ECO:0000256" key="1">
    <source>
        <dbReference type="ARBA" id="ARBA00004251"/>
    </source>
</evidence>
<accession>A0A2Y9E4M7</accession>
<dbReference type="PANTHER" id="PTHR11036">
    <property type="entry name" value="SEMAPHORIN"/>
    <property type="match status" value="1"/>
</dbReference>
<evidence type="ECO:0000256" key="9">
    <source>
        <dbReference type="ARBA" id="ARBA00022902"/>
    </source>
</evidence>
<evidence type="ECO:0000256" key="3">
    <source>
        <dbReference type="ARBA" id="ARBA00022473"/>
    </source>
</evidence>
<evidence type="ECO:0000259" key="20">
    <source>
        <dbReference type="PROSITE" id="PS51004"/>
    </source>
</evidence>
<feature type="domain" description="Sema" evidence="20">
    <location>
        <begin position="27"/>
        <end position="512"/>
    </location>
</feature>
<organism evidence="21 22">
    <name type="scientific">Trichechus manatus latirostris</name>
    <name type="common">Florida manatee</name>
    <dbReference type="NCBI Taxonomy" id="127582"/>
    <lineage>
        <taxon>Eukaryota</taxon>
        <taxon>Metazoa</taxon>
        <taxon>Chordata</taxon>
        <taxon>Craniata</taxon>
        <taxon>Vertebrata</taxon>
        <taxon>Euteleostomi</taxon>
        <taxon>Mammalia</taxon>
        <taxon>Eutheria</taxon>
        <taxon>Afrotheria</taxon>
        <taxon>Sirenia</taxon>
        <taxon>Trichechidae</taxon>
        <taxon>Trichechus</taxon>
    </lineage>
</organism>
<name>A0A2Y9E4M7_TRIMA</name>
<dbReference type="PANTHER" id="PTHR11036:SF65">
    <property type="entry name" value="SEMAPHORIN-6D"/>
    <property type="match status" value="1"/>
</dbReference>
<dbReference type="InterPro" id="IPR001627">
    <property type="entry name" value="Semap_dom"/>
</dbReference>
<protein>
    <recommendedName>
        <fullName evidence="15">Semaphorin-6D</fullName>
    </recommendedName>
</protein>
<keyword evidence="8" id="KW-0221">Differentiation</keyword>
<keyword evidence="4" id="KW-1003">Cell membrane</keyword>
<keyword evidence="21" id="KW-1185">Reference proteome</keyword>
<dbReference type="GO" id="GO:0005886">
    <property type="term" value="C:plasma membrane"/>
    <property type="evidence" value="ECO:0007669"/>
    <property type="project" value="UniProtKB-SubCell"/>
</dbReference>
<dbReference type="InterPro" id="IPR002165">
    <property type="entry name" value="Plexin_repeat"/>
</dbReference>
<keyword evidence="5" id="KW-0597">Phosphoprotein</keyword>
<keyword evidence="10 18" id="KW-1133">Transmembrane helix</keyword>
<feature type="compositionally biased region" description="Polar residues" evidence="17">
    <location>
        <begin position="965"/>
        <end position="981"/>
    </location>
</feature>
<comment type="subcellular location">
    <subcellularLocation>
        <location evidence="1">Cell membrane</location>
        <topology evidence="1">Single-pass type I membrane protein</topology>
    </subcellularLocation>
</comment>
<dbReference type="AlphaFoldDB" id="A0A2Y9E4M7"/>
<evidence type="ECO:0000256" key="14">
    <source>
        <dbReference type="ARBA" id="ARBA00060308"/>
    </source>
</evidence>
<evidence type="ECO:0000313" key="22">
    <source>
        <dbReference type="RefSeq" id="XP_004386342.1"/>
    </source>
</evidence>
<keyword evidence="12" id="KW-1015">Disulfide bond</keyword>
<evidence type="ECO:0000256" key="5">
    <source>
        <dbReference type="ARBA" id="ARBA00022553"/>
    </source>
</evidence>
<dbReference type="GO" id="GO:0007411">
    <property type="term" value="P:axon guidance"/>
    <property type="evidence" value="ECO:0007669"/>
    <property type="project" value="TreeGrafter"/>
</dbReference>
<evidence type="ECO:0000256" key="12">
    <source>
        <dbReference type="ARBA" id="ARBA00023157"/>
    </source>
</evidence>
<proteinExistence type="inferred from homology"/>
<evidence type="ECO:0000313" key="21">
    <source>
        <dbReference type="Proteomes" id="UP000248480"/>
    </source>
</evidence>
<keyword evidence="7 19" id="KW-0732">Signal</keyword>
<evidence type="ECO:0000256" key="19">
    <source>
        <dbReference type="SAM" id="SignalP"/>
    </source>
</evidence>
<feature type="region of interest" description="Disordered" evidence="17">
    <location>
        <begin position="866"/>
        <end position="930"/>
    </location>
</feature>
<dbReference type="InterPro" id="IPR027231">
    <property type="entry name" value="Semaphorin"/>
</dbReference>
<dbReference type="OrthoDB" id="9988752at2759"/>
<evidence type="ECO:0000256" key="6">
    <source>
        <dbReference type="ARBA" id="ARBA00022692"/>
    </source>
</evidence>
<evidence type="ECO:0000256" key="2">
    <source>
        <dbReference type="ARBA" id="ARBA00009492"/>
    </source>
</evidence>
<evidence type="ECO:0000256" key="13">
    <source>
        <dbReference type="ARBA" id="ARBA00023180"/>
    </source>
</evidence>
<dbReference type="Gene3D" id="3.30.1680.10">
    <property type="entry name" value="ligand-binding face of the semaphorins, domain 2"/>
    <property type="match status" value="1"/>
</dbReference>
<dbReference type="Pfam" id="PF01403">
    <property type="entry name" value="Sema"/>
    <property type="match status" value="1"/>
</dbReference>
<feature type="compositionally biased region" description="Polar residues" evidence="17">
    <location>
        <begin position="1003"/>
        <end position="1017"/>
    </location>
</feature>
<dbReference type="Gene3D" id="2.130.10.10">
    <property type="entry name" value="YVTN repeat-like/Quinoprotein amine dehydrogenase"/>
    <property type="match status" value="1"/>
</dbReference>